<accession>A0A423LSU3</accession>
<evidence type="ECO:0000313" key="1">
    <source>
        <dbReference type="EMBL" id="RON71313.1"/>
    </source>
</evidence>
<dbReference type="RefSeq" id="WP_123530065.1">
    <property type="nucleotide sequence ID" value="NZ_MOBU01000003.1"/>
</dbReference>
<dbReference type="Gene3D" id="2.60.40.10">
    <property type="entry name" value="Immunoglobulins"/>
    <property type="match status" value="1"/>
</dbReference>
<dbReference type="Proteomes" id="UP000285757">
    <property type="component" value="Unassembled WGS sequence"/>
</dbReference>
<name>A0A423LSU3_PSEFL</name>
<proteinExistence type="predicted"/>
<reference evidence="1 2" key="1">
    <citation type="submission" date="2016-10" db="EMBL/GenBank/DDBJ databases">
        <title>Comparative genome analysis of multiple Pseudomonas spp. focuses on biocontrol and plant growth promoting traits.</title>
        <authorList>
            <person name="Tao X.-Y."/>
            <person name="Taylor C.G."/>
        </authorList>
    </citation>
    <scope>NUCLEOTIDE SEQUENCE [LARGE SCALE GENOMIC DNA]</scope>
    <source>
        <strain evidence="1 2">24D3</strain>
    </source>
</reference>
<organism evidence="1 2">
    <name type="scientific">Pseudomonas fluorescens</name>
    <dbReference type="NCBI Taxonomy" id="294"/>
    <lineage>
        <taxon>Bacteria</taxon>
        <taxon>Pseudomonadati</taxon>
        <taxon>Pseudomonadota</taxon>
        <taxon>Gammaproteobacteria</taxon>
        <taxon>Pseudomonadales</taxon>
        <taxon>Pseudomonadaceae</taxon>
        <taxon>Pseudomonas</taxon>
    </lineage>
</organism>
<evidence type="ECO:0008006" key="3">
    <source>
        <dbReference type="Google" id="ProtNLM"/>
    </source>
</evidence>
<protein>
    <recommendedName>
        <fullName evidence="3">Ig-like domain-containing protein</fullName>
    </recommendedName>
</protein>
<gene>
    <name evidence="1" type="ORF">BK671_03875</name>
</gene>
<dbReference type="EMBL" id="MOBU01000003">
    <property type="protein sequence ID" value="RON71313.1"/>
    <property type="molecule type" value="Genomic_DNA"/>
</dbReference>
<comment type="caution">
    <text evidence="1">The sequence shown here is derived from an EMBL/GenBank/DDBJ whole genome shotgun (WGS) entry which is preliminary data.</text>
</comment>
<sequence length="1473" mass="160536">MTDPIVNANESLVVNGEFRDGTEGWTTKWPYAVGGDVYESQLVNLLILQNGGSAWQEIKVPKGPDKDSQYTLSFLCEVDHPRSGWMRIFNGAVELSAIELTPDPQRKNEHTPAGLGAGQPLVFLPKIYNVQLDKGFKRDDVLRLEIVCPLNDAGDHFSRIRITWINLQLHLQPLKLQSVQLDWQSLPPEGKLHLCLGSSFLGGHQFTVIPEPGNAWLNTQAALILEDNPDEEFTADPDWGVYQDLLSQWSLNCPLVGDEGPYDFTLKVVNRYNAEPYAIPVSLGHHRVVFREPLEAAYYPVLAHKQTVRLGVQVASFYTGQALGGRTVNWSVAAQGVNVDVVSDEQGWADFTYEPSAEGDFVVTASVSSPYYAEGVATHTFDVKVLATDPWLELLAIVDGTPTAWGATGYPNRGSEYDLLVRLPAGSPLLGSQFSLRWKGDSHEQLDVVISPELDTPVPVNIDTVWTFANGDSLDGKFDLSLVCSKLLLPSPSKPMSLARNLLRIDPVRGANKFPIVEENESVLLRARVVHVTTAGNGAPVGNALVEWKTPEGDFSDVTGRSGWTSFQYTPTSAGDHTVTVNIKAYPEGPASTWSFPVQAIANSPWKNQVRILLDDEIVERNILGVLCRRGQTHTLRVEPVDGSPWTGQNISLYWRGGIDPGIGLIPAGLGVQFPLLAEGVQWELQSLVETSLSSLFDLELRLEGVTLARELSGRLVSVDLKQEMSLLLDQVVTPLDEQVLYPCLGTRHRFNVSPNALSPLVGLRVSLTWSGVSAEDLQATVQPDLDAVQVLSDSGVVWILDFSASERGGRFELTVALPQLSFIATAKPMDLGHNKVRFEAMLDVAVDPVVGQAPVWLAAQVYSHFTERPVSQVPVRWFAEEGKNEPSDENGWSRHAVAPKSAGDAVVIASLRNNYDGYEDVRTFSVKALASDPWLDLTVSFDDQPAQPLGAKTWFPRRPGKHKIHVHAPQSSPLFGKYLTLGMARNGPTPLGISFDPPALGVKNLLGENGLVIDFRVADVQNGSTSVLFAADRLASLSPENAMSVGPASQVMKIADHQRTQQTLLWGEHFFGEVKVISVISGKPMPGVTVTFSTSELGEKKVVTNFYGVAKLDFAPKWVTSFVVTATVEDDLYSESVAWDCTLMEPVRILELYEPTVSRQPPDTSRAHAHALVVSARTQEPLPGVKVHWKYQTLDLGTTEADPNGIASLIFPFSEDTPGTLTATVKGGLAGWEVAALAYGWEIPEVMEITASSRLVLLGSAITVSARVEKAPEGAQVRWRYPDADDALTPIGADGWARHTFTPTKFPAGGFGVVQAEVTVKDVPVSAPMTTRIWVTDINNAVINGAALFINKVIVIYPAQIVVRVRPNKVVDVGLTFAEELIGRQFSIACSRDDIAFEPSAGKLVTVGANFTWRMSVTASIGDEFAIAMTSPDFAGSIGVRFSVIASDAADDELLATDQTNDQMPPDLFQLK</sequence>
<dbReference type="InterPro" id="IPR013783">
    <property type="entry name" value="Ig-like_fold"/>
</dbReference>
<evidence type="ECO:0000313" key="2">
    <source>
        <dbReference type="Proteomes" id="UP000285757"/>
    </source>
</evidence>